<evidence type="ECO:0000313" key="3">
    <source>
        <dbReference type="Proteomes" id="UP001515480"/>
    </source>
</evidence>
<evidence type="ECO:0000313" key="2">
    <source>
        <dbReference type="EMBL" id="KAL1500598.1"/>
    </source>
</evidence>
<comment type="caution">
    <text evidence="2">The sequence shown here is derived from an EMBL/GenBank/DDBJ whole genome shotgun (WGS) entry which is preliminary data.</text>
</comment>
<evidence type="ECO:0000256" key="1">
    <source>
        <dbReference type="SAM" id="MobiDB-lite"/>
    </source>
</evidence>
<sequence>MAEGELPVELLQAVMGGRISESREELKEELLRLQSMPQVRLLGSSIFDRAMPPGSIAQQRGVAVKLRCCKKTIDHKCNDLEGERACPTHVEAARRLQEKIHQFCLQLTFGFTASMYRSGAITPPLRETKVGGPPAEKGELQHGRATSTRSVVTPLLRDGGPPAERGSAAAAP</sequence>
<dbReference type="EMBL" id="JBGBPQ010000023">
    <property type="protein sequence ID" value="KAL1500598.1"/>
    <property type="molecule type" value="Genomic_DNA"/>
</dbReference>
<organism evidence="2 3">
    <name type="scientific">Prymnesium parvum</name>
    <name type="common">Toxic golden alga</name>
    <dbReference type="NCBI Taxonomy" id="97485"/>
    <lineage>
        <taxon>Eukaryota</taxon>
        <taxon>Haptista</taxon>
        <taxon>Haptophyta</taxon>
        <taxon>Prymnesiophyceae</taxon>
        <taxon>Prymnesiales</taxon>
        <taxon>Prymnesiaceae</taxon>
        <taxon>Prymnesium</taxon>
    </lineage>
</organism>
<feature type="region of interest" description="Disordered" evidence="1">
    <location>
        <begin position="124"/>
        <end position="172"/>
    </location>
</feature>
<keyword evidence="3" id="KW-1185">Reference proteome</keyword>
<dbReference type="AlphaFoldDB" id="A0AB34IKZ4"/>
<accession>A0AB34IKZ4</accession>
<proteinExistence type="predicted"/>
<dbReference type="Proteomes" id="UP001515480">
    <property type="component" value="Unassembled WGS sequence"/>
</dbReference>
<name>A0AB34IKZ4_PRYPA</name>
<reference evidence="2 3" key="1">
    <citation type="journal article" date="2024" name="Science">
        <title>Giant polyketide synthase enzymes in the biosynthesis of giant marine polyether toxins.</title>
        <authorList>
            <person name="Fallon T.R."/>
            <person name="Shende V.V."/>
            <person name="Wierzbicki I.H."/>
            <person name="Pendleton A.L."/>
            <person name="Watervoot N.F."/>
            <person name="Auber R.P."/>
            <person name="Gonzalez D.J."/>
            <person name="Wisecaver J.H."/>
            <person name="Moore B.S."/>
        </authorList>
    </citation>
    <scope>NUCLEOTIDE SEQUENCE [LARGE SCALE GENOMIC DNA]</scope>
    <source>
        <strain evidence="2 3">12B1</strain>
    </source>
</reference>
<protein>
    <submittedName>
        <fullName evidence="2">Uncharacterized protein</fullName>
    </submittedName>
</protein>
<gene>
    <name evidence="2" type="ORF">AB1Y20_013250</name>
</gene>